<organism evidence="2 3">
    <name type="scientific">Phyllotreta striolata</name>
    <name type="common">Striped flea beetle</name>
    <name type="synonym">Crioceris striolata</name>
    <dbReference type="NCBI Taxonomy" id="444603"/>
    <lineage>
        <taxon>Eukaryota</taxon>
        <taxon>Metazoa</taxon>
        <taxon>Ecdysozoa</taxon>
        <taxon>Arthropoda</taxon>
        <taxon>Hexapoda</taxon>
        <taxon>Insecta</taxon>
        <taxon>Pterygota</taxon>
        <taxon>Neoptera</taxon>
        <taxon>Endopterygota</taxon>
        <taxon>Coleoptera</taxon>
        <taxon>Polyphaga</taxon>
        <taxon>Cucujiformia</taxon>
        <taxon>Chrysomeloidea</taxon>
        <taxon>Chrysomelidae</taxon>
        <taxon>Galerucinae</taxon>
        <taxon>Alticini</taxon>
        <taxon>Phyllotreta</taxon>
    </lineage>
</organism>
<dbReference type="PANTHER" id="PTHR21398:SF11">
    <property type="entry name" value="HDC15381-RELATED"/>
    <property type="match status" value="1"/>
</dbReference>
<dbReference type="Proteomes" id="UP001153712">
    <property type="component" value="Chromosome 1"/>
</dbReference>
<name>A0A9N9XJB6_PHYSR</name>
<proteinExistence type="predicted"/>
<evidence type="ECO:0000256" key="1">
    <source>
        <dbReference type="SAM" id="SignalP"/>
    </source>
</evidence>
<gene>
    <name evidence="2" type="ORF">PHYEVI_LOCUS381</name>
</gene>
<dbReference type="EMBL" id="OU900094">
    <property type="protein sequence ID" value="CAG9853914.1"/>
    <property type="molecule type" value="Genomic_DNA"/>
</dbReference>
<keyword evidence="1" id="KW-0732">Signal</keyword>
<evidence type="ECO:0000313" key="3">
    <source>
        <dbReference type="Proteomes" id="UP001153712"/>
    </source>
</evidence>
<feature type="chain" id="PRO_5040319041" evidence="1">
    <location>
        <begin position="26"/>
        <end position="209"/>
    </location>
</feature>
<protein>
    <submittedName>
        <fullName evidence="2">Uncharacterized protein</fullName>
    </submittedName>
</protein>
<dbReference type="InterPro" id="IPR006631">
    <property type="entry name" value="DM4_12"/>
</dbReference>
<dbReference type="Pfam" id="PF07841">
    <property type="entry name" value="DM4_12"/>
    <property type="match status" value="1"/>
</dbReference>
<dbReference type="AlphaFoldDB" id="A0A9N9XJB6"/>
<reference evidence="2" key="1">
    <citation type="submission" date="2022-01" db="EMBL/GenBank/DDBJ databases">
        <authorList>
            <person name="King R."/>
        </authorList>
    </citation>
    <scope>NUCLEOTIDE SEQUENCE</scope>
</reference>
<evidence type="ECO:0000313" key="2">
    <source>
        <dbReference type="EMBL" id="CAG9853914.1"/>
    </source>
</evidence>
<accession>A0A9N9XJB6</accession>
<dbReference type="PANTHER" id="PTHR21398">
    <property type="entry name" value="AGAP007094-PA"/>
    <property type="match status" value="1"/>
</dbReference>
<dbReference type="SMART" id="SM00718">
    <property type="entry name" value="DM4_12"/>
    <property type="match status" value="1"/>
</dbReference>
<sequence>MVTYSNMFLYTFIILSICEIRTVFNVQTREKRFIVQPRGGTYKLVLGLAIPVKLGSKQSMGFSWNMQIQYSQATNVSQYLTYPPTYTGKRSTDYKSYEVVLKNDRAQFYELLEETLDSEGLHGRQCLLRTICENAMDSFAHEENGLYGQLIHIMLTPNYGKEDIDQELDPVYMEAKRAGEYGVECETLYTQCEFEYGLLSIISNLVESH</sequence>
<keyword evidence="3" id="KW-1185">Reference proteome</keyword>
<dbReference type="OrthoDB" id="6358587at2759"/>
<feature type="signal peptide" evidence="1">
    <location>
        <begin position="1"/>
        <end position="25"/>
    </location>
</feature>